<comment type="caution">
    <text evidence="1">The sequence shown here is derived from an EMBL/GenBank/DDBJ whole genome shotgun (WGS) entry which is preliminary data.</text>
</comment>
<accession>A0A8S3H453</accession>
<sequence length="121" mass="14287">MCHCHFLYDCIYYPSLTINQLLKQRRRSFKRRKSSSISLFSNMNVDDNFCPYTRKILSNNNDDNETRITQRFEIGCPMENNCADIRIVNEILSKLKSINNNKNVLICGNDIDVDHFFRIIS</sequence>
<feature type="non-terminal residue" evidence="1">
    <location>
        <position position="1"/>
    </location>
</feature>
<gene>
    <name evidence="1" type="ORF">SMN809_LOCUS67212</name>
</gene>
<protein>
    <submittedName>
        <fullName evidence="1">Uncharacterized protein</fullName>
    </submittedName>
</protein>
<evidence type="ECO:0000313" key="2">
    <source>
        <dbReference type="Proteomes" id="UP000676336"/>
    </source>
</evidence>
<dbReference type="AlphaFoldDB" id="A0A8S3H453"/>
<organism evidence="1 2">
    <name type="scientific">Rotaria magnacalcarata</name>
    <dbReference type="NCBI Taxonomy" id="392030"/>
    <lineage>
        <taxon>Eukaryota</taxon>
        <taxon>Metazoa</taxon>
        <taxon>Spiralia</taxon>
        <taxon>Gnathifera</taxon>
        <taxon>Rotifera</taxon>
        <taxon>Eurotatoria</taxon>
        <taxon>Bdelloidea</taxon>
        <taxon>Philodinida</taxon>
        <taxon>Philodinidae</taxon>
        <taxon>Rotaria</taxon>
    </lineage>
</organism>
<evidence type="ECO:0000313" key="1">
    <source>
        <dbReference type="EMBL" id="CAF5175205.1"/>
    </source>
</evidence>
<proteinExistence type="predicted"/>
<dbReference type="Proteomes" id="UP000676336">
    <property type="component" value="Unassembled WGS sequence"/>
</dbReference>
<dbReference type="EMBL" id="CAJOBI010314936">
    <property type="protein sequence ID" value="CAF5175205.1"/>
    <property type="molecule type" value="Genomic_DNA"/>
</dbReference>
<name>A0A8S3H453_9BILA</name>
<reference evidence="1" key="1">
    <citation type="submission" date="2021-02" db="EMBL/GenBank/DDBJ databases">
        <authorList>
            <person name="Nowell W R."/>
        </authorList>
    </citation>
    <scope>NUCLEOTIDE SEQUENCE</scope>
</reference>